<evidence type="ECO:0000256" key="4">
    <source>
        <dbReference type="ARBA" id="ARBA00022485"/>
    </source>
</evidence>
<dbReference type="EMBL" id="QNRX01000010">
    <property type="protein sequence ID" value="RBP63301.1"/>
    <property type="molecule type" value="Genomic_DNA"/>
</dbReference>
<dbReference type="SUPFAM" id="SSF54862">
    <property type="entry name" value="4Fe-4S ferredoxins"/>
    <property type="match status" value="1"/>
</dbReference>
<dbReference type="Proteomes" id="UP000253490">
    <property type="component" value="Unassembled WGS sequence"/>
</dbReference>
<keyword evidence="5" id="KW-0479">Metal-binding</keyword>
<dbReference type="GO" id="GO:0046872">
    <property type="term" value="F:metal ion binding"/>
    <property type="evidence" value="ECO:0007669"/>
    <property type="project" value="UniProtKB-KW"/>
</dbReference>
<dbReference type="InterPro" id="IPR017900">
    <property type="entry name" value="4Fe4S_Fe_S_CS"/>
</dbReference>
<keyword evidence="7" id="KW-0411">Iron-sulfur</keyword>
<keyword evidence="4" id="KW-0004">4Fe-4S</keyword>
<organism evidence="9 10">
    <name type="scientific">Alkalibaculum bacchi</name>
    <dbReference type="NCBI Taxonomy" id="645887"/>
    <lineage>
        <taxon>Bacteria</taxon>
        <taxon>Bacillati</taxon>
        <taxon>Bacillota</taxon>
        <taxon>Clostridia</taxon>
        <taxon>Eubacteriales</taxon>
        <taxon>Eubacteriaceae</taxon>
        <taxon>Alkalibaculum</taxon>
    </lineage>
</organism>
<dbReference type="PROSITE" id="PS00198">
    <property type="entry name" value="4FE4S_FER_1"/>
    <property type="match status" value="1"/>
</dbReference>
<evidence type="ECO:0000313" key="9">
    <source>
        <dbReference type="EMBL" id="RBP63301.1"/>
    </source>
</evidence>
<dbReference type="Pfam" id="PF12838">
    <property type="entry name" value="Fer4_7"/>
    <property type="match status" value="1"/>
</dbReference>
<dbReference type="InterPro" id="IPR050157">
    <property type="entry name" value="PSI_iron-sulfur_center"/>
</dbReference>
<protein>
    <recommendedName>
        <fullName evidence="3">Ferredoxin</fullName>
    </recommendedName>
</protein>
<comment type="function">
    <text evidence="2">Ferredoxins are iron-sulfur proteins that transfer electrons in a wide variety of metabolic reactions.</text>
</comment>
<evidence type="ECO:0000259" key="8">
    <source>
        <dbReference type="PROSITE" id="PS51379"/>
    </source>
</evidence>
<dbReference type="Gene3D" id="3.30.70.20">
    <property type="match status" value="2"/>
</dbReference>
<proteinExistence type="predicted"/>
<dbReference type="PROSITE" id="PS51379">
    <property type="entry name" value="4FE4S_FER_2"/>
    <property type="match status" value="2"/>
</dbReference>
<evidence type="ECO:0000256" key="6">
    <source>
        <dbReference type="ARBA" id="ARBA00023004"/>
    </source>
</evidence>
<dbReference type="OrthoDB" id="9813995at2"/>
<comment type="cofactor">
    <cofactor evidence="1">
        <name>[4Fe-4S] cluster</name>
        <dbReference type="ChEBI" id="CHEBI:49883"/>
    </cofactor>
</comment>
<evidence type="ECO:0000256" key="1">
    <source>
        <dbReference type="ARBA" id="ARBA00001966"/>
    </source>
</evidence>
<dbReference type="InterPro" id="IPR017896">
    <property type="entry name" value="4Fe4S_Fe-S-bd"/>
</dbReference>
<sequence>MEAVKKKVKRNAVVSNECVACGVCMRVCPFDAINIYKGIHAVVDIEKCVGCGKCAKACPASVIKIHKEEN</sequence>
<dbReference type="RefSeq" id="WP_113920819.1">
    <property type="nucleotide sequence ID" value="NZ_QNRX01000010.1"/>
</dbReference>
<dbReference type="PANTHER" id="PTHR24960">
    <property type="entry name" value="PHOTOSYSTEM I IRON-SULFUR CENTER-RELATED"/>
    <property type="match status" value="1"/>
</dbReference>
<keyword evidence="6" id="KW-0408">Iron</keyword>
<gene>
    <name evidence="9" type="ORF">DES36_11044</name>
</gene>
<keyword evidence="10" id="KW-1185">Reference proteome</keyword>
<evidence type="ECO:0000256" key="3">
    <source>
        <dbReference type="ARBA" id="ARBA00013529"/>
    </source>
</evidence>
<feature type="domain" description="4Fe-4S ferredoxin-type" evidence="8">
    <location>
        <begin position="39"/>
        <end position="68"/>
    </location>
</feature>
<name>A0A366I4Y8_9FIRM</name>
<evidence type="ECO:0000256" key="7">
    <source>
        <dbReference type="ARBA" id="ARBA00023014"/>
    </source>
</evidence>
<comment type="caution">
    <text evidence="9">The sequence shown here is derived from an EMBL/GenBank/DDBJ whole genome shotgun (WGS) entry which is preliminary data.</text>
</comment>
<dbReference type="GO" id="GO:0051539">
    <property type="term" value="F:4 iron, 4 sulfur cluster binding"/>
    <property type="evidence" value="ECO:0007669"/>
    <property type="project" value="UniProtKB-KW"/>
</dbReference>
<evidence type="ECO:0000313" key="10">
    <source>
        <dbReference type="Proteomes" id="UP000253490"/>
    </source>
</evidence>
<dbReference type="PANTHER" id="PTHR24960:SF79">
    <property type="entry name" value="PHOTOSYSTEM I IRON-SULFUR CENTER"/>
    <property type="match status" value="1"/>
</dbReference>
<reference evidence="9 10" key="1">
    <citation type="submission" date="2018-06" db="EMBL/GenBank/DDBJ databases">
        <title>Genomic Encyclopedia of Type Strains, Phase IV (KMG-IV): sequencing the most valuable type-strain genomes for metagenomic binning, comparative biology and taxonomic classification.</title>
        <authorList>
            <person name="Goeker M."/>
        </authorList>
    </citation>
    <scope>NUCLEOTIDE SEQUENCE [LARGE SCALE GENOMIC DNA]</scope>
    <source>
        <strain evidence="9 10">DSM 22112</strain>
    </source>
</reference>
<feature type="domain" description="4Fe-4S ferredoxin-type" evidence="8">
    <location>
        <begin position="9"/>
        <end position="38"/>
    </location>
</feature>
<evidence type="ECO:0000256" key="5">
    <source>
        <dbReference type="ARBA" id="ARBA00022723"/>
    </source>
</evidence>
<dbReference type="AlphaFoldDB" id="A0A366I4Y8"/>
<evidence type="ECO:0000256" key="2">
    <source>
        <dbReference type="ARBA" id="ARBA00003532"/>
    </source>
</evidence>
<accession>A0A366I4Y8</accession>